<organism evidence="2 3">
    <name type="scientific">Colletotrichum limetticola</name>
    <dbReference type="NCBI Taxonomy" id="1209924"/>
    <lineage>
        <taxon>Eukaryota</taxon>
        <taxon>Fungi</taxon>
        <taxon>Dikarya</taxon>
        <taxon>Ascomycota</taxon>
        <taxon>Pezizomycotina</taxon>
        <taxon>Sordariomycetes</taxon>
        <taxon>Hypocreomycetidae</taxon>
        <taxon>Glomerellales</taxon>
        <taxon>Glomerellaceae</taxon>
        <taxon>Colletotrichum</taxon>
        <taxon>Colletotrichum acutatum species complex</taxon>
    </lineage>
</organism>
<feature type="region of interest" description="Disordered" evidence="1">
    <location>
        <begin position="20"/>
        <end position="56"/>
    </location>
</feature>
<gene>
    <name evidence="2" type="ORF">CLIM01_05783</name>
</gene>
<protein>
    <submittedName>
        <fullName evidence="2">Uncharacterized protein</fullName>
    </submittedName>
</protein>
<dbReference type="EMBL" id="JARUPT010000149">
    <property type="protein sequence ID" value="KAK0376833.1"/>
    <property type="molecule type" value="Genomic_DNA"/>
</dbReference>
<evidence type="ECO:0000313" key="3">
    <source>
        <dbReference type="Proteomes" id="UP001169217"/>
    </source>
</evidence>
<keyword evidence="3" id="KW-1185">Reference proteome</keyword>
<reference evidence="2" key="1">
    <citation type="submission" date="2023-04" db="EMBL/GenBank/DDBJ databases">
        <title>Colletotrichum limetticola genome sequence.</title>
        <authorList>
            <person name="Baroncelli R."/>
        </authorList>
    </citation>
    <scope>NUCLEOTIDE SEQUENCE</scope>
    <source>
        <strain evidence="2">KLA-Anderson</strain>
    </source>
</reference>
<name>A0ABQ9PZ58_9PEZI</name>
<evidence type="ECO:0000256" key="1">
    <source>
        <dbReference type="SAM" id="MobiDB-lite"/>
    </source>
</evidence>
<comment type="caution">
    <text evidence="2">The sequence shown here is derived from an EMBL/GenBank/DDBJ whole genome shotgun (WGS) entry which is preliminary data.</text>
</comment>
<sequence length="56" mass="5967">MCLRIGQNRLSWRLARPCLPSTVGSAPRPNSPPYAVSVTREGRHQPFPGGSGPVGP</sequence>
<evidence type="ECO:0000313" key="2">
    <source>
        <dbReference type="EMBL" id="KAK0376833.1"/>
    </source>
</evidence>
<proteinExistence type="predicted"/>
<accession>A0ABQ9PZ58</accession>
<dbReference type="Proteomes" id="UP001169217">
    <property type="component" value="Unassembled WGS sequence"/>
</dbReference>